<sequence length="340" mass="38255">MEEEADTGVSSRAERKALEKAKILQRENERNIFRQVGRVLKKPEAERSEEEAAVLLLHRETVEELCRRQVRRNVLKRKQEEVYDDADELKSKVRQLAVAIKQAKHLVVYTGAGISTAASIPDYRGPNGVWTQLQKGRTVREYVRLFDVTERTSLHRHGTGRKCTHCGAELRDTIVHFGERGTLEQPLNWKGAAEAAGMADVILCLGSSLKVLKKYACLWSMNKPASKRPKLYIVNLQWTPKDDLAVLKIHGKCDDVMSLLMEELNIHIPVYDRAKDPIFSLATPLQPEEQDSCTREVIAAINGQDDCSPDPGKQAEEPTAVQGGWFGRGYGKGKKKKKST</sequence>
<dbReference type="Proteomes" id="UP000805704">
    <property type="component" value="Chromosome 1"/>
</dbReference>
<reference evidence="1" key="1">
    <citation type="submission" date="2020-04" db="EMBL/GenBank/DDBJ databases">
        <title>A chromosome-scale assembly and high-density genetic map of the yellow drum (Nibea albiflora) genome.</title>
        <authorList>
            <person name="Xu D."/>
            <person name="Zhang W."/>
            <person name="Chen R."/>
            <person name="Tan P."/>
            <person name="Wang L."/>
            <person name="Song H."/>
            <person name="Tian L."/>
            <person name="Zhu Q."/>
            <person name="Wang B."/>
        </authorList>
    </citation>
    <scope>NUCLEOTIDE SEQUENCE</scope>
    <source>
        <strain evidence="1">ZJHYS-2018</strain>
    </source>
</reference>
<dbReference type="EMBL" id="CM024789">
    <property type="protein sequence ID" value="KAG8015171.1"/>
    <property type="molecule type" value="Genomic_DNA"/>
</dbReference>
<accession>A0ACB7FPS9</accession>
<proteinExistence type="predicted"/>
<name>A0ACB7FPS9_NIBAL</name>
<organism evidence="1 2">
    <name type="scientific">Nibea albiflora</name>
    <name type="common">Yellow drum</name>
    <name type="synonym">Corvina albiflora</name>
    <dbReference type="NCBI Taxonomy" id="240163"/>
    <lineage>
        <taxon>Eukaryota</taxon>
        <taxon>Metazoa</taxon>
        <taxon>Chordata</taxon>
        <taxon>Craniata</taxon>
        <taxon>Vertebrata</taxon>
        <taxon>Euteleostomi</taxon>
        <taxon>Actinopterygii</taxon>
        <taxon>Neopterygii</taxon>
        <taxon>Teleostei</taxon>
        <taxon>Neoteleostei</taxon>
        <taxon>Acanthomorphata</taxon>
        <taxon>Eupercaria</taxon>
        <taxon>Sciaenidae</taxon>
        <taxon>Nibea</taxon>
    </lineage>
</organism>
<keyword evidence="2" id="KW-1185">Reference proteome</keyword>
<comment type="caution">
    <text evidence="1">The sequence shown here is derived from an EMBL/GenBank/DDBJ whole genome shotgun (WGS) entry which is preliminary data.</text>
</comment>
<protein>
    <submittedName>
        <fullName evidence="1">NAD-dependent protein deacetylase sirtuin-7</fullName>
    </submittedName>
</protein>
<evidence type="ECO:0000313" key="1">
    <source>
        <dbReference type="EMBL" id="KAG8015171.1"/>
    </source>
</evidence>
<evidence type="ECO:0000313" key="2">
    <source>
        <dbReference type="Proteomes" id="UP000805704"/>
    </source>
</evidence>
<gene>
    <name evidence="1" type="primary">SIRT7</name>
    <name evidence="1" type="ORF">GBF38_022490</name>
</gene>